<evidence type="ECO:0000259" key="1">
    <source>
        <dbReference type="Pfam" id="PF13274"/>
    </source>
</evidence>
<reference evidence="2 3" key="1">
    <citation type="journal article" date="2016" name="Int. J. Syst. Evol. Microbiol.">
        <title>Peptococcus simiae sp. nov., isolated from rhesus macaque faeces and emended description of the genus Peptococcus.</title>
        <authorList>
            <person name="Shkoporov A.N."/>
            <person name="Efimov B.A."/>
            <person name="Kondova I."/>
            <person name="Ouwerling B."/>
            <person name="Chaplin A.V."/>
            <person name="Shcherbakova V.A."/>
            <person name="Langermans J.A.M."/>
        </authorList>
    </citation>
    <scope>NUCLEOTIDE SEQUENCE [LARGE SCALE GENOMIC DNA]</scope>
    <source>
        <strain evidence="2 3">M108</strain>
    </source>
</reference>
<dbReference type="EMBL" id="JBJUVG010000010">
    <property type="protein sequence ID" value="MFM9414127.1"/>
    <property type="molecule type" value="Genomic_DNA"/>
</dbReference>
<evidence type="ECO:0000313" key="3">
    <source>
        <dbReference type="Proteomes" id="UP001631949"/>
    </source>
</evidence>
<dbReference type="Pfam" id="PF13274">
    <property type="entry name" value="SocA_Panacea"/>
    <property type="match status" value="1"/>
</dbReference>
<organism evidence="2 3">
    <name type="scientific">Peptococcus simiae</name>
    <dbReference type="NCBI Taxonomy" id="1643805"/>
    <lineage>
        <taxon>Bacteria</taxon>
        <taxon>Bacillati</taxon>
        <taxon>Bacillota</taxon>
        <taxon>Clostridia</taxon>
        <taxon>Eubacteriales</taxon>
        <taxon>Peptococcaceae</taxon>
        <taxon>Peptococcus</taxon>
    </lineage>
</organism>
<dbReference type="Proteomes" id="UP001631949">
    <property type="component" value="Unassembled WGS sequence"/>
</dbReference>
<dbReference type="RefSeq" id="WP_408977742.1">
    <property type="nucleotide sequence ID" value="NZ_JBJUVG010000010.1"/>
</dbReference>
<name>A0ABW9H148_9FIRM</name>
<dbReference type="InterPro" id="IPR025272">
    <property type="entry name" value="SocA_Panacea"/>
</dbReference>
<feature type="domain" description="Antitoxin SocA-like Panacea" evidence="1">
    <location>
        <begin position="187"/>
        <end position="283"/>
    </location>
</feature>
<gene>
    <name evidence="2" type="ORF">ACKQTC_07080</name>
</gene>
<keyword evidence="3" id="KW-1185">Reference proteome</keyword>
<protein>
    <submittedName>
        <fullName evidence="2">Type II toxin-antitoxin system antitoxin SocA domain-containing protein</fullName>
    </submittedName>
</protein>
<comment type="caution">
    <text evidence="2">The sequence shown here is derived from an EMBL/GenBank/DDBJ whole genome shotgun (WGS) entry which is preliminary data.</text>
</comment>
<accession>A0ABW9H148</accession>
<evidence type="ECO:0000313" key="2">
    <source>
        <dbReference type="EMBL" id="MFM9414127.1"/>
    </source>
</evidence>
<proteinExistence type="predicted"/>
<sequence>MTIRGEKNFCTECRETTTYTLKRKDIAKEIKGHAYHFSVITAVCDNCGEEVNIPGIIDKNIKEVDEQYRAIKGLVSIEDIQKLMTLYDIGKRPLSLALGFGEVTIERYLSGQIPSKKYSDVIKKALTDPSYMKACLEENKDKLREIAFAKSMNAAQRYESLFSVSEKILGVISRLFANLEEITPLMLQKLLYYVQGLSYVKNGKSIFSEECQAWVHGPVYPEIYFMFRDFKYNPIEDVRFAIIQSDKERLTESEVCVVDLVSDTFGRYSGKILERITHREPPWVSARKGLTNDMRSNKIISSESIEAYFKEKDGEYGFSEKAGIETYICNMMD</sequence>